<dbReference type="AlphaFoldDB" id="A0AAN5DGW7"/>
<accession>A0AAN5DGW7</accession>
<gene>
    <name evidence="3" type="ORF">PMAYCL1PPCAC_33199</name>
</gene>
<keyword evidence="4" id="KW-1185">Reference proteome</keyword>
<proteinExistence type="inferred from homology"/>
<reference evidence="4" key="1">
    <citation type="submission" date="2022-10" db="EMBL/GenBank/DDBJ databases">
        <title>Genome assembly of Pristionchus species.</title>
        <authorList>
            <person name="Yoshida K."/>
            <person name="Sommer R.J."/>
        </authorList>
    </citation>
    <scope>NUCLEOTIDE SEQUENCE [LARGE SCALE GENOMIC DNA]</scope>
    <source>
        <strain evidence="4">RS5460</strain>
    </source>
</reference>
<dbReference type="EMBL" id="BTRK01000006">
    <property type="protein sequence ID" value="GMR63004.1"/>
    <property type="molecule type" value="Genomic_DNA"/>
</dbReference>
<comment type="caution">
    <text evidence="3">The sequence shown here is derived from an EMBL/GenBank/DDBJ whole genome shotgun (WGS) entry which is preliminary data.</text>
</comment>
<dbReference type="PANTHER" id="PTHR13287:SF2">
    <property type="entry name" value="ADIPOSE-SECRETED SIGNALING PROTEIN"/>
    <property type="match status" value="1"/>
</dbReference>
<dbReference type="InterPro" id="IPR026794">
    <property type="entry name" value="ADISSP"/>
</dbReference>
<evidence type="ECO:0000313" key="3">
    <source>
        <dbReference type="EMBL" id="GMR63004.1"/>
    </source>
</evidence>
<dbReference type="Proteomes" id="UP001328107">
    <property type="component" value="Unassembled WGS sequence"/>
</dbReference>
<evidence type="ECO:0000313" key="4">
    <source>
        <dbReference type="Proteomes" id="UP001328107"/>
    </source>
</evidence>
<protein>
    <recommendedName>
        <fullName evidence="2">Adipose-secreted signaling protein</fullName>
    </recommendedName>
</protein>
<comment type="similarity">
    <text evidence="1">Belongs to the ADISSP family.</text>
</comment>
<organism evidence="3 4">
    <name type="scientific">Pristionchus mayeri</name>
    <dbReference type="NCBI Taxonomy" id="1317129"/>
    <lineage>
        <taxon>Eukaryota</taxon>
        <taxon>Metazoa</taxon>
        <taxon>Ecdysozoa</taxon>
        <taxon>Nematoda</taxon>
        <taxon>Chromadorea</taxon>
        <taxon>Rhabditida</taxon>
        <taxon>Rhabditina</taxon>
        <taxon>Diplogasteromorpha</taxon>
        <taxon>Diplogasteroidea</taxon>
        <taxon>Neodiplogasteridae</taxon>
        <taxon>Pristionchus</taxon>
    </lineage>
</organism>
<evidence type="ECO:0000256" key="1">
    <source>
        <dbReference type="ARBA" id="ARBA00035018"/>
    </source>
</evidence>
<evidence type="ECO:0000256" key="2">
    <source>
        <dbReference type="ARBA" id="ARBA00035300"/>
    </source>
</evidence>
<dbReference type="Pfam" id="PF15006">
    <property type="entry name" value="DUF4517"/>
    <property type="match status" value="1"/>
</dbReference>
<dbReference type="PANTHER" id="PTHR13287">
    <property type="entry name" value="ADIPOSE-SECRETED SIGNALING PROTEIN"/>
    <property type="match status" value="1"/>
</dbReference>
<sequence length="115" mass="12730">MQDNGTYVANLGFLQDHHVYRVHLKIPRVVEETCKIIHEATIVDSRVSKSGPESEIMLSLRLDGIHGHLQSILTLDSIEIAVRASVLKSQDGTPSLKRGVSIVSKLERSEKCVLS</sequence>
<feature type="non-terminal residue" evidence="3">
    <location>
        <position position="115"/>
    </location>
</feature>
<name>A0AAN5DGW7_9BILA</name>